<keyword evidence="3" id="KW-1185">Reference proteome</keyword>
<protein>
    <submittedName>
        <fullName evidence="2">Uncharacterized protein</fullName>
    </submittedName>
</protein>
<dbReference type="EMBL" id="QEXV01000005">
    <property type="protein sequence ID" value="PWE16673.1"/>
    <property type="molecule type" value="Genomic_DNA"/>
</dbReference>
<evidence type="ECO:0000256" key="1">
    <source>
        <dbReference type="SAM" id="Phobius"/>
    </source>
</evidence>
<evidence type="ECO:0000313" key="2">
    <source>
        <dbReference type="EMBL" id="PWE16673.1"/>
    </source>
</evidence>
<dbReference type="Proteomes" id="UP000245168">
    <property type="component" value="Unassembled WGS sequence"/>
</dbReference>
<dbReference type="AlphaFoldDB" id="A0A2U2BRM9"/>
<dbReference type="RefSeq" id="WP_109253396.1">
    <property type="nucleotide sequence ID" value="NZ_QEXV01000005.1"/>
</dbReference>
<gene>
    <name evidence="2" type="ORF">DDZ18_10710</name>
</gene>
<name>A0A2U2BRM9_9PROT</name>
<keyword evidence="1" id="KW-0812">Transmembrane</keyword>
<keyword evidence="1" id="KW-1133">Transmembrane helix</keyword>
<feature type="transmembrane region" description="Helical" evidence="1">
    <location>
        <begin position="102"/>
        <end position="124"/>
    </location>
</feature>
<feature type="transmembrane region" description="Helical" evidence="1">
    <location>
        <begin position="47"/>
        <end position="68"/>
    </location>
</feature>
<keyword evidence="1" id="KW-0472">Membrane</keyword>
<reference evidence="3" key="1">
    <citation type="submission" date="2018-05" db="EMBL/GenBank/DDBJ databases">
        <authorList>
            <person name="Liu B.-T."/>
        </authorList>
    </citation>
    <scope>NUCLEOTIDE SEQUENCE [LARGE SCALE GENOMIC DNA]</scope>
    <source>
        <strain evidence="3">WD6-1</strain>
    </source>
</reference>
<sequence length="366" mass="40829">MAARHSPESPLQTVHERNFALRASECGRYSMADRFGGRGLDDCPACWACRVVLVLLVVLAATALAAAAGPGVAPPATYADCLVPPFFNGRICLSPGPAWMEWALWIEIGAISLFGLICAICCAFPRPRTREPHRPIDPGSEELRIEIGDEGLRLRGHRREIRLGWSAFDAHALFEQDSYLGQPRWHDPTIDAHPGTPVRLDDLLNDLHGAPPHSALGRLRDSMRNRYGAGRPQPQRRIPAEQQQAIVEGLQREIAEAASRGDTESIGELRLRLEDAQAGYYPKEEAPSQGNKSILLPLRRDAAAERRTPARERQMQREGLSRLTWNEYITIPRRFFEGASSQIDWPDFVAACAWMIRLANPKRGEQ</sequence>
<accession>A0A2U2BRM9</accession>
<comment type="caution">
    <text evidence="2">The sequence shown here is derived from an EMBL/GenBank/DDBJ whole genome shotgun (WGS) entry which is preliminary data.</text>
</comment>
<evidence type="ECO:0000313" key="3">
    <source>
        <dbReference type="Proteomes" id="UP000245168"/>
    </source>
</evidence>
<organism evidence="2 3">
    <name type="scientific">Marinicauda salina</name>
    <dbReference type="NCBI Taxonomy" id="2135793"/>
    <lineage>
        <taxon>Bacteria</taxon>
        <taxon>Pseudomonadati</taxon>
        <taxon>Pseudomonadota</taxon>
        <taxon>Alphaproteobacteria</taxon>
        <taxon>Maricaulales</taxon>
        <taxon>Maricaulaceae</taxon>
        <taxon>Marinicauda</taxon>
    </lineage>
</organism>
<dbReference type="OrthoDB" id="2971563at2"/>
<proteinExistence type="predicted"/>